<feature type="transmembrane region" description="Helical" evidence="10">
    <location>
        <begin position="1007"/>
        <end position="1027"/>
    </location>
</feature>
<feature type="transmembrane region" description="Helical" evidence="10">
    <location>
        <begin position="1078"/>
        <end position="1102"/>
    </location>
</feature>
<dbReference type="PANTHER" id="PTHR19229:SF36">
    <property type="entry name" value="ATP-BINDING CASSETTE SUB-FAMILY A MEMBER 2"/>
    <property type="match status" value="1"/>
</dbReference>
<dbReference type="InterPro" id="IPR017871">
    <property type="entry name" value="ABC_transporter-like_CS"/>
</dbReference>
<evidence type="ECO:0000313" key="12">
    <source>
        <dbReference type="EMBL" id="CAD9694499.1"/>
    </source>
</evidence>
<dbReference type="InterPro" id="IPR003439">
    <property type="entry name" value="ABC_transporter-like_ATP-bd"/>
</dbReference>
<dbReference type="InterPro" id="IPR003593">
    <property type="entry name" value="AAA+_ATPase"/>
</dbReference>
<dbReference type="PROSITE" id="PS00211">
    <property type="entry name" value="ABC_TRANSPORTER_1"/>
    <property type="match status" value="2"/>
</dbReference>
<feature type="transmembrane region" description="Helical" evidence="10">
    <location>
        <begin position="529"/>
        <end position="550"/>
    </location>
</feature>
<dbReference type="SUPFAM" id="SSF52540">
    <property type="entry name" value="P-loop containing nucleoside triphosphate hydrolases"/>
    <property type="match status" value="2"/>
</dbReference>
<feature type="domain" description="ABC transporter" evidence="11">
    <location>
        <begin position="588"/>
        <end position="817"/>
    </location>
</feature>
<dbReference type="GO" id="GO:0140359">
    <property type="term" value="F:ABC-type transporter activity"/>
    <property type="evidence" value="ECO:0007669"/>
    <property type="project" value="InterPro"/>
</dbReference>
<feature type="transmembrane region" description="Helical" evidence="10">
    <location>
        <begin position="74"/>
        <end position="95"/>
    </location>
</feature>
<dbReference type="InterPro" id="IPR026082">
    <property type="entry name" value="ABCA"/>
</dbReference>
<dbReference type="PANTHER" id="PTHR19229">
    <property type="entry name" value="ATP-BINDING CASSETTE TRANSPORTER SUBFAMILY A ABCA"/>
    <property type="match status" value="1"/>
</dbReference>
<feature type="transmembrane region" description="Helical" evidence="10">
    <location>
        <begin position="205"/>
        <end position="229"/>
    </location>
</feature>
<dbReference type="Gene3D" id="3.40.50.300">
    <property type="entry name" value="P-loop containing nucleotide triphosphate hydrolases"/>
    <property type="match status" value="2"/>
</dbReference>
<dbReference type="EMBL" id="HBHK01019201">
    <property type="protein sequence ID" value="CAD9694499.1"/>
    <property type="molecule type" value="Transcribed_RNA"/>
</dbReference>
<feature type="transmembrane region" description="Helical" evidence="10">
    <location>
        <begin position="1039"/>
        <end position="1057"/>
    </location>
</feature>
<dbReference type="InterPro" id="IPR013525">
    <property type="entry name" value="ABC2_TM"/>
</dbReference>
<evidence type="ECO:0000259" key="11">
    <source>
        <dbReference type="PROSITE" id="PS50893"/>
    </source>
</evidence>
<dbReference type="GO" id="GO:0016887">
    <property type="term" value="F:ATP hydrolysis activity"/>
    <property type="evidence" value="ECO:0007669"/>
    <property type="project" value="InterPro"/>
</dbReference>
<dbReference type="FunFam" id="3.40.50.300:FF:000335">
    <property type="entry name" value="ATP binding cassette subfamily A member 5"/>
    <property type="match status" value="1"/>
</dbReference>
<keyword evidence="5" id="KW-0677">Repeat</keyword>
<feature type="transmembrane region" description="Helical" evidence="10">
    <location>
        <begin position="241"/>
        <end position="264"/>
    </location>
</feature>
<evidence type="ECO:0000256" key="6">
    <source>
        <dbReference type="ARBA" id="ARBA00022741"/>
    </source>
</evidence>
<evidence type="ECO:0000256" key="8">
    <source>
        <dbReference type="ARBA" id="ARBA00022989"/>
    </source>
</evidence>
<evidence type="ECO:0000256" key="10">
    <source>
        <dbReference type="SAM" id="Phobius"/>
    </source>
</evidence>
<feature type="transmembrane region" description="Helical" evidence="10">
    <location>
        <begin position="276"/>
        <end position="296"/>
    </location>
</feature>
<feature type="domain" description="ABC transporter" evidence="11">
    <location>
        <begin position="1439"/>
        <end position="1676"/>
    </location>
</feature>
<feature type="transmembrane region" description="Helical" evidence="10">
    <location>
        <begin position="1181"/>
        <end position="1203"/>
    </location>
</feature>
<keyword evidence="6" id="KW-0547">Nucleotide-binding</keyword>
<name>A0A7S2SAN1_9STRA</name>
<comment type="subcellular location">
    <subcellularLocation>
        <location evidence="1">Membrane</location>
        <topology evidence="1">Multi-pass membrane protein</topology>
    </subcellularLocation>
</comment>
<keyword evidence="4 10" id="KW-0812">Transmembrane</keyword>
<keyword evidence="7" id="KW-0067">ATP-binding</keyword>
<keyword evidence="8 10" id="KW-1133">Transmembrane helix</keyword>
<dbReference type="Pfam" id="PF00005">
    <property type="entry name" value="ABC_tran"/>
    <property type="match status" value="2"/>
</dbReference>
<comment type="similarity">
    <text evidence="2">Belongs to the ABC transporter superfamily. ABCA family.</text>
</comment>
<accession>A0A7S2SAN1</accession>
<dbReference type="FunFam" id="3.40.50.300:FF:001253">
    <property type="entry name" value="ATP-binding cassette protein subfamily A, member 10"/>
    <property type="match status" value="1"/>
</dbReference>
<feature type="transmembrane region" description="Helical" evidence="10">
    <location>
        <begin position="1152"/>
        <end position="1174"/>
    </location>
</feature>
<feature type="transmembrane region" description="Helical" evidence="10">
    <location>
        <begin position="158"/>
        <end position="184"/>
    </location>
</feature>
<protein>
    <recommendedName>
        <fullName evidence="11">ABC transporter domain-containing protein</fullName>
    </recommendedName>
</protein>
<dbReference type="PROSITE" id="PS50893">
    <property type="entry name" value="ABC_TRANSPORTER_2"/>
    <property type="match status" value="2"/>
</dbReference>
<feature type="transmembrane region" description="Helical" evidence="10">
    <location>
        <begin position="1318"/>
        <end position="1340"/>
    </location>
</feature>
<evidence type="ECO:0000256" key="3">
    <source>
        <dbReference type="ARBA" id="ARBA00022448"/>
    </source>
</evidence>
<evidence type="ECO:0000256" key="2">
    <source>
        <dbReference type="ARBA" id="ARBA00008869"/>
    </source>
</evidence>
<sequence length="1761" mass="193393">MISQAAACVGQDAKVDGLSPGAPEQVPRMGRAESSVHSAFEDVSLETESVPWVRQYKVLFRKCVLLQLRQPVQLVIALLAPMVFVLVAYGLHMAVGGNVSPDSLPPLNTCGAPDQTASTLDEYWYNFFPNGSYTRHPFPNGGNSTNSYDTAPPHLHNLIWVSGTGIFMLSLGPLIFSLIVLINVAREGSTRLLGILRNLGMSESAYWVSWYSFYSIITLINSLIAAGVTQALPVHVFEASAFGPIFASIFFFELCLISVAFLIAAFSGSHSQPAGWLYFVLFLATAGLIMGFSFIFDVRYHDYGNLGYYALGQGWGSFWQYLSTKTCRETIGFGRNITTGEECDLPGGRPHSTCQLGGFKCNNTCDLTIVASEFDTLTTGPFPDQVSEIFTGCYMLASSYDYWYAGNGAQKLGLAAFWFMPWYHFGKLWSLMLGATQLPGKSFESHMIGWDTVKIAYEAIPGPRPTSIGGTLMPEFSTIKLGNPTYQKYTPLITNCPVTPIVPGTCSSQICRFSVTGPVNSAPSFGITLVYLVLLNILYFTVAVWFAVVVPMGNGVPHKAWFPFTKAYWCPGNRDEPEPEMGKPKAAVTTSLLTKAFGEFQAVKGVSLSMSFNEVFCLVGHNGAGKSTCINMLVGNTCPTSGTASIFGHDISTSINQVRKMIGVCPQDDFLYNNLTALEHLELFATLRGVNPLQLKATVLEWLEDMNLTEVSNNRSCTYSGGMKRRLSVALATIGNTRFVVLDEPTTGMDPCNRRYVWKHIEKIKQGRTILLTTHAMEEADLLADYVSVMHQGSVAAEGTPLDLKRRFGTAIQFNVLVENNAVTWTQQLISYKLLLNVDHKLDTGAAGNLTVQIASVNDCNVAPLTQFLDWLQSPDSPVLEYGISNSSLEEVFLVVTGQNTEALGGEVDDCDPVATTDVCCSCCCTGCIRCCLSGWCKCCCRPKPKQNTTPPELDLDEGDDNAYNGEELVAHLESISHLKPNLALVPQLHAMLKKRFETQWTGSPSIGVWILCPILIFAGFGTFFAIPYSPGNTQMANVFFTLFLSLLLPIIISPVITEYEMGLWNLMRTQGLMGRAFILQEVIYIFSVQFIYDIVFVTLLLGTSYLNVELCDGADCPRSAHIFPQLVENFQGREEVQQLRVFPVPGDYGQLFAIIFLFAISVVGSALLCIPLFRSQRAAFAISGIYVVGVGVACPLILSLVMKYDGDKPPKYCIDDVMFCNGTESIPFTDPTSQIMQCIVMQYIDVKVYCTSPYAAMLPQFGLALTFAMYSVSDIEIRTLPVGSADVFTSYVDQSTDVSCSGTTCKSSLVRAKFNEFLGYFALGAVILVILGLLFVGAVRFTPTWLQRVFNQFKLAGKCIRHPFDFFTAKSEPNRKLMNEKAVPMNHSEDTTVKEETELVKRILAPWVSKASEDVETGRTEGLTVDLSKVDRECLPPVVVQDLAKAYPSFGGLPPKVALKGLNLHVDKGQVLGLLGPNGAGKTTALKILAGLHDSTSGVAFVGGYHIELEKLSAFEVLGNCPQFDVIWPNMTVKKHLEFIARLKGLPSAQIQDIALTMARAVGIGGIAFNRKAQHLSGGMRRRLSIAIALIGAPEIVLLDEPTTGLDPSTRNRIWNLIKLFMTPERGIIITTHMMTEADALCNRIGIMTRGELRVLGTQQRLKNEYGSGFTMQISLARNSREDADAAMQFLRTNVDEGAVLVNRHGKTLRVQLPSKHLDLTQTFRAMYSKEAKILGSISEWLLNQSSLEDVFINIAHDEL</sequence>
<organism evidence="12">
    <name type="scientific">Mucochytrium quahogii</name>
    <dbReference type="NCBI Taxonomy" id="96639"/>
    <lineage>
        <taxon>Eukaryota</taxon>
        <taxon>Sar</taxon>
        <taxon>Stramenopiles</taxon>
        <taxon>Bigyra</taxon>
        <taxon>Labyrinthulomycetes</taxon>
        <taxon>Thraustochytrida</taxon>
        <taxon>Thraustochytriidae</taxon>
        <taxon>Mucochytrium</taxon>
    </lineage>
</organism>
<keyword evidence="3" id="KW-0813">Transport</keyword>
<evidence type="ECO:0000256" key="5">
    <source>
        <dbReference type="ARBA" id="ARBA00022737"/>
    </source>
</evidence>
<proteinExistence type="inferred from homology"/>
<dbReference type="GO" id="GO:0005524">
    <property type="term" value="F:ATP binding"/>
    <property type="evidence" value="ECO:0007669"/>
    <property type="project" value="UniProtKB-KW"/>
</dbReference>
<evidence type="ECO:0000256" key="9">
    <source>
        <dbReference type="ARBA" id="ARBA00023136"/>
    </source>
</evidence>
<evidence type="ECO:0000256" key="7">
    <source>
        <dbReference type="ARBA" id="ARBA00022840"/>
    </source>
</evidence>
<dbReference type="InterPro" id="IPR027417">
    <property type="entry name" value="P-loop_NTPase"/>
</dbReference>
<dbReference type="GO" id="GO:0016020">
    <property type="term" value="C:membrane"/>
    <property type="evidence" value="ECO:0007669"/>
    <property type="project" value="UniProtKB-SubCell"/>
</dbReference>
<gene>
    <name evidence="12" type="ORF">QSP1433_LOCUS12138</name>
</gene>
<dbReference type="CDD" id="cd03263">
    <property type="entry name" value="ABC_subfamily_A"/>
    <property type="match status" value="2"/>
</dbReference>
<keyword evidence="9 10" id="KW-0472">Membrane</keyword>
<evidence type="ECO:0000256" key="1">
    <source>
        <dbReference type="ARBA" id="ARBA00004141"/>
    </source>
</evidence>
<dbReference type="SMART" id="SM00382">
    <property type="entry name" value="AAA"/>
    <property type="match status" value="2"/>
</dbReference>
<reference evidence="12" key="1">
    <citation type="submission" date="2021-01" db="EMBL/GenBank/DDBJ databases">
        <authorList>
            <person name="Corre E."/>
            <person name="Pelletier E."/>
            <person name="Niang G."/>
            <person name="Scheremetjew M."/>
            <person name="Finn R."/>
            <person name="Kale V."/>
            <person name="Holt S."/>
            <person name="Cochrane G."/>
            <person name="Meng A."/>
            <person name="Brown T."/>
            <person name="Cohen L."/>
        </authorList>
    </citation>
    <scope>NUCLEOTIDE SEQUENCE</scope>
    <source>
        <strain evidence="12">NY070348D</strain>
    </source>
</reference>
<dbReference type="Pfam" id="PF12698">
    <property type="entry name" value="ABC2_membrane_3"/>
    <property type="match status" value="1"/>
</dbReference>
<evidence type="ECO:0000256" key="4">
    <source>
        <dbReference type="ARBA" id="ARBA00022692"/>
    </source>
</evidence>